<feature type="compositionally biased region" description="Polar residues" evidence="1">
    <location>
        <begin position="121"/>
        <end position="146"/>
    </location>
</feature>
<sequence>MAQGVQSISENKIPVSSGYNITNAKPPLLKQIGIIKPTLSHSINGDQGSLYRTSESKSNNNILSPILSPTQQPYKLFLQQHSSKPPLSPKPLFTSSPKPPQSPQVVESPTSPIITSHPSPASYSMMRQQSSSNSHPVPTKNVEISSFSPINRVSNDESASSSRDSVGDKVLLVSSKEKEKELPSSFRQPLKHIPNSFTIDANAKEIVPASVPLAKSKKSSPNNLSSMNGTKFRSTSPTTVTPPEPKNVKAALPSKLNEPSPVCNLNVKSHERQKSPSPQPHHHHQQQKANNNIPPVAPPPVPQRKVVEESNSNNASQLRVHQKQKSNQGGNSPMVFNFTTRSSVPDYIEDDGLHKGRLTLSGTVTDESADDIDSTTDFQFDAKLIFVVGGNVIINGKSSIQKRPKSTKMNISFNEEAITTYEYPSELSLLVDDDSNEKDMLGHKGPSVINNSGSGLSSYTSKLANNDYQLGNFDAPSPKKTEIKKSETELIEDYLKPDSEDTTWSNEITADILF</sequence>
<dbReference type="GO" id="GO:0019902">
    <property type="term" value="F:phosphatase binding"/>
    <property type="evidence" value="ECO:0007669"/>
    <property type="project" value="InterPro"/>
</dbReference>
<gene>
    <name evidence="3" type="ORF">Fcan01_02812</name>
</gene>
<evidence type="ECO:0000313" key="4">
    <source>
        <dbReference type="Proteomes" id="UP000198287"/>
    </source>
</evidence>
<evidence type="ECO:0000256" key="1">
    <source>
        <dbReference type="SAM" id="MobiDB-lite"/>
    </source>
</evidence>
<feature type="region of interest" description="Disordered" evidence="1">
    <location>
        <begin position="81"/>
        <end position="146"/>
    </location>
</feature>
<evidence type="ECO:0000313" key="3">
    <source>
        <dbReference type="EMBL" id="OXA65007.1"/>
    </source>
</evidence>
<feature type="compositionally biased region" description="Low complexity" evidence="1">
    <location>
        <begin position="103"/>
        <end position="120"/>
    </location>
</feature>
<name>A0A226F677_FOLCA</name>
<organism evidence="3 4">
    <name type="scientific">Folsomia candida</name>
    <name type="common">Springtail</name>
    <dbReference type="NCBI Taxonomy" id="158441"/>
    <lineage>
        <taxon>Eukaryota</taxon>
        <taxon>Metazoa</taxon>
        <taxon>Ecdysozoa</taxon>
        <taxon>Arthropoda</taxon>
        <taxon>Hexapoda</taxon>
        <taxon>Collembola</taxon>
        <taxon>Entomobryomorpha</taxon>
        <taxon>Isotomoidea</taxon>
        <taxon>Isotomidae</taxon>
        <taxon>Proisotominae</taxon>
        <taxon>Folsomia</taxon>
    </lineage>
</organism>
<feature type="compositionally biased region" description="Low complexity" evidence="1">
    <location>
        <begin position="82"/>
        <end position="96"/>
    </location>
</feature>
<dbReference type="Proteomes" id="UP000198287">
    <property type="component" value="Unassembled WGS sequence"/>
</dbReference>
<dbReference type="STRING" id="158441.A0A226F677"/>
<dbReference type="AlphaFoldDB" id="A0A226F677"/>
<feature type="compositionally biased region" description="Polar residues" evidence="1">
    <location>
        <begin position="309"/>
        <end position="331"/>
    </location>
</feature>
<protein>
    <recommendedName>
        <fullName evidence="2">Phostensin/Taperin PP1-binding domain-containing protein</fullName>
    </recommendedName>
</protein>
<dbReference type="InterPro" id="IPR025907">
    <property type="entry name" value="Phostensin/Taperin_PP1-bd_dom"/>
</dbReference>
<dbReference type="OrthoDB" id="6517071at2759"/>
<feature type="region of interest" description="Disordered" evidence="1">
    <location>
        <begin position="46"/>
        <end position="66"/>
    </location>
</feature>
<proteinExistence type="predicted"/>
<feature type="domain" description="Phostensin/Taperin PP1-binding" evidence="2">
    <location>
        <begin position="385"/>
        <end position="430"/>
    </location>
</feature>
<accession>A0A226F677</accession>
<dbReference type="Pfam" id="PF13914">
    <property type="entry name" value="Phostensin"/>
    <property type="match status" value="1"/>
</dbReference>
<dbReference type="EMBL" id="LNIX01000001">
    <property type="protein sequence ID" value="OXA65007.1"/>
    <property type="molecule type" value="Genomic_DNA"/>
</dbReference>
<keyword evidence="4" id="KW-1185">Reference proteome</keyword>
<comment type="caution">
    <text evidence="3">The sequence shown here is derived from an EMBL/GenBank/DDBJ whole genome shotgun (WGS) entry which is preliminary data.</text>
</comment>
<reference evidence="3 4" key="1">
    <citation type="submission" date="2015-12" db="EMBL/GenBank/DDBJ databases">
        <title>The genome of Folsomia candida.</title>
        <authorList>
            <person name="Faddeeva A."/>
            <person name="Derks M.F."/>
            <person name="Anvar Y."/>
            <person name="Smit S."/>
            <person name="Van Straalen N."/>
            <person name="Roelofs D."/>
        </authorList>
    </citation>
    <scope>NUCLEOTIDE SEQUENCE [LARGE SCALE GENOMIC DNA]</scope>
    <source>
        <strain evidence="3 4">VU population</strain>
        <tissue evidence="3">Whole body</tissue>
    </source>
</reference>
<feature type="compositionally biased region" description="Low complexity" evidence="1">
    <location>
        <begin position="219"/>
        <end position="239"/>
    </location>
</feature>
<evidence type="ECO:0000259" key="2">
    <source>
        <dbReference type="Pfam" id="PF13914"/>
    </source>
</evidence>
<feature type="region of interest" description="Disordered" evidence="1">
    <location>
        <begin position="212"/>
        <end position="338"/>
    </location>
</feature>